<dbReference type="GeneID" id="113691359"/>
<proteinExistence type="predicted"/>
<dbReference type="RefSeq" id="XP_071940481.1">
    <property type="nucleotide sequence ID" value="XM_072084380.1"/>
</dbReference>
<evidence type="ECO:0008006" key="3">
    <source>
        <dbReference type="Google" id="ProtNLM"/>
    </source>
</evidence>
<accession>A0ABM4X8V5</accession>
<reference evidence="2" key="2">
    <citation type="submission" date="2025-08" db="UniProtKB">
        <authorList>
            <consortium name="RefSeq"/>
        </authorList>
    </citation>
    <scope>IDENTIFICATION</scope>
    <source>
        <tissue evidence="2">Leaves</tissue>
    </source>
</reference>
<organism evidence="1 2">
    <name type="scientific">Coffea arabica</name>
    <name type="common">Arabian coffee</name>
    <dbReference type="NCBI Taxonomy" id="13443"/>
    <lineage>
        <taxon>Eukaryota</taxon>
        <taxon>Viridiplantae</taxon>
        <taxon>Streptophyta</taxon>
        <taxon>Embryophyta</taxon>
        <taxon>Tracheophyta</taxon>
        <taxon>Spermatophyta</taxon>
        <taxon>Magnoliopsida</taxon>
        <taxon>eudicotyledons</taxon>
        <taxon>Gunneridae</taxon>
        <taxon>Pentapetalae</taxon>
        <taxon>asterids</taxon>
        <taxon>lamiids</taxon>
        <taxon>Gentianales</taxon>
        <taxon>Rubiaceae</taxon>
        <taxon>Ixoroideae</taxon>
        <taxon>Gardenieae complex</taxon>
        <taxon>Bertiereae - Coffeeae clade</taxon>
        <taxon>Coffeeae</taxon>
        <taxon>Coffea</taxon>
    </lineage>
</organism>
<gene>
    <name evidence="2" type="primary">LOC113691359</name>
</gene>
<reference evidence="1" key="1">
    <citation type="journal article" date="2025" name="Foods">
        <title>Unveiling the Microbial Signatures of Arabica Coffee Cherries: Insights into Ripeness Specific Diversity, Functional Traits, and Implications for Quality and Safety.</title>
        <authorList>
            <consortium name="RefSeq"/>
            <person name="Tenea G.N."/>
            <person name="Cifuentes V."/>
            <person name="Reyes P."/>
            <person name="Cevallos-Vallejos M."/>
        </authorList>
    </citation>
    <scope>NUCLEOTIDE SEQUENCE [LARGE SCALE GENOMIC DNA]</scope>
</reference>
<dbReference type="Proteomes" id="UP001652660">
    <property type="component" value="Chromosome 1c"/>
</dbReference>
<keyword evidence="1" id="KW-1185">Reference proteome</keyword>
<sequence>MIGEYQSAFMKGRQIVDNVLLMHDLVRVYNRKGDQPRAVLKIIIMKAYDTLQWDFLSFFMQKLGFPEKFISRVRNCVSTAHFSVSLNGSLVGYFHSERGLRKSFNFYPKCKLLGLSHLALADDLFILSAGTIKSFQVFYASLENSTQDILSDLMQMNAGALQVKHMGLPLISTRLSYKDCLLVLISCNRKFMAGQIKNSAMVEDFNILKLYQMVVNFNGL</sequence>
<protein>
    <recommendedName>
        <fullName evidence="3">Reverse transcriptase domain-containing protein</fullName>
    </recommendedName>
</protein>
<evidence type="ECO:0000313" key="2">
    <source>
        <dbReference type="RefSeq" id="XP_071940481.1"/>
    </source>
</evidence>
<dbReference type="PANTHER" id="PTHR33116:SF76">
    <property type="entry name" value="DUF4283 DOMAIN-CONTAINING PROTEIN"/>
    <property type="match status" value="1"/>
</dbReference>
<name>A0ABM4X8V5_COFAR</name>
<dbReference type="PANTHER" id="PTHR33116">
    <property type="entry name" value="REVERSE TRANSCRIPTASE ZINC-BINDING DOMAIN-CONTAINING PROTEIN-RELATED-RELATED"/>
    <property type="match status" value="1"/>
</dbReference>
<evidence type="ECO:0000313" key="1">
    <source>
        <dbReference type="Proteomes" id="UP001652660"/>
    </source>
</evidence>